<dbReference type="EMBL" id="BBVC01000065">
    <property type="protein sequence ID" value="GAO98522.1"/>
    <property type="molecule type" value="Genomic_DNA"/>
</dbReference>
<keyword evidence="2" id="KW-1185">Reference proteome</keyword>
<name>A0A0K8MDI8_9PROT</name>
<evidence type="ECO:0000313" key="2">
    <source>
        <dbReference type="Proteomes" id="UP000036771"/>
    </source>
</evidence>
<evidence type="ECO:0000313" key="1">
    <source>
        <dbReference type="EMBL" id="GAO98522.1"/>
    </source>
</evidence>
<sequence>MKNLMYFFISLIYLTGFNDSYGGRYQNWVNEEEMSPYYSAIQHIRTQLEPCIQKHKDSILNGFEAWSSPNPSYCRTPRYLFLETDTYSNSERIGTLYTPLGEVKLLVARTVDSLTACSTEFLDIMKEDWTLKEVTDIVKVYNFSHFRKEGEKLYGPYKFKSEPWEGASIQNHLYLIQRVNGHVFVQNDQIVPDNMVIYKQALFRSEQRDRDERIFSSLSGGKNTF</sequence>
<dbReference type="AlphaFoldDB" id="A0A0K8MDI8"/>
<accession>A0A0K8MDI8</accession>
<gene>
    <name evidence="1" type="ORF">Cva_01184</name>
</gene>
<reference evidence="1 2" key="1">
    <citation type="submission" date="2015-03" db="EMBL/GenBank/DDBJ databases">
        <title>Caedibacter varicaedens, whole genome shotgun sequence.</title>
        <authorList>
            <person name="Suzuki H."/>
            <person name="Dapper A.L."/>
            <person name="Gibson A.K."/>
            <person name="Jackson C."/>
            <person name="Lee H."/>
            <person name="Pejaver V.R."/>
            <person name="Doak T."/>
            <person name="Lynch M."/>
        </authorList>
    </citation>
    <scope>NUCLEOTIDE SEQUENCE [LARGE SCALE GENOMIC DNA]</scope>
</reference>
<protein>
    <submittedName>
        <fullName evidence="1">Uncharacterized protein</fullName>
    </submittedName>
</protein>
<comment type="caution">
    <text evidence="1">The sequence shown here is derived from an EMBL/GenBank/DDBJ whole genome shotgun (WGS) entry which is preliminary data.</text>
</comment>
<proteinExistence type="predicted"/>
<dbReference type="STRING" id="1629334.Cva_01184"/>
<organism evidence="1 2">
    <name type="scientific">Caedimonas varicaedens</name>
    <dbReference type="NCBI Taxonomy" id="1629334"/>
    <lineage>
        <taxon>Bacteria</taxon>
        <taxon>Pseudomonadati</taxon>
        <taxon>Pseudomonadota</taxon>
        <taxon>Alphaproteobacteria</taxon>
        <taxon>Holosporales</taxon>
        <taxon>Caedimonadaceae</taxon>
        <taxon>Caedimonas</taxon>
    </lineage>
</organism>
<dbReference type="Proteomes" id="UP000036771">
    <property type="component" value="Unassembled WGS sequence"/>
</dbReference>